<dbReference type="PROSITE" id="PS50203">
    <property type="entry name" value="CALPAIN_CAT"/>
    <property type="match status" value="1"/>
</dbReference>
<evidence type="ECO:0000256" key="4">
    <source>
        <dbReference type="ARBA" id="ARBA00022807"/>
    </source>
</evidence>
<dbReference type="OrthoDB" id="167576at2759"/>
<evidence type="ECO:0000256" key="6">
    <source>
        <dbReference type="PROSITE-ProRule" id="PRU00239"/>
    </source>
</evidence>
<dbReference type="SUPFAM" id="SSF49758">
    <property type="entry name" value="Calpain large subunit, middle domain (domain III)"/>
    <property type="match status" value="3"/>
</dbReference>
<dbReference type="PRINTS" id="PR00704">
    <property type="entry name" value="CALPAIN"/>
</dbReference>
<dbReference type="InterPro" id="IPR036181">
    <property type="entry name" value="MIT_dom_sf"/>
</dbReference>
<name>A0A9W8KW21_9FUNG</name>
<dbReference type="CDD" id="cd00044">
    <property type="entry name" value="CysPc"/>
    <property type="match status" value="1"/>
</dbReference>
<dbReference type="PANTHER" id="PTHR46143:SF1">
    <property type="entry name" value="CALPAIN-7"/>
    <property type="match status" value="1"/>
</dbReference>
<gene>
    <name evidence="9" type="primary">RIM13</name>
    <name evidence="9" type="ORF">GGI25_003935</name>
</gene>
<evidence type="ECO:0000313" key="10">
    <source>
        <dbReference type="Proteomes" id="UP001151518"/>
    </source>
</evidence>
<evidence type="ECO:0000259" key="8">
    <source>
        <dbReference type="PROSITE" id="PS50203"/>
    </source>
</evidence>
<dbReference type="InterPro" id="IPR022682">
    <property type="entry name" value="Calpain_domain_III"/>
</dbReference>
<feature type="compositionally biased region" description="Low complexity" evidence="7">
    <location>
        <begin position="226"/>
        <end position="238"/>
    </location>
</feature>
<dbReference type="PANTHER" id="PTHR46143">
    <property type="entry name" value="CALPAIN-7"/>
    <property type="match status" value="1"/>
</dbReference>
<dbReference type="InterPro" id="IPR036213">
    <property type="entry name" value="Calpain_III_sf"/>
</dbReference>
<dbReference type="Pfam" id="PF00648">
    <property type="entry name" value="Peptidase_C2"/>
    <property type="match status" value="1"/>
</dbReference>
<organism evidence="9 10">
    <name type="scientific">Coemansia spiralis</name>
    <dbReference type="NCBI Taxonomy" id="417178"/>
    <lineage>
        <taxon>Eukaryota</taxon>
        <taxon>Fungi</taxon>
        <taxon>Fungi incertae sedis</taxon>
        <taxon>Zoopagomycota</taxon>
        <taxon>Kickxellomycotina</taxon>
        <taxon>Kickxellomycetes</taxon>
        <taxon>Kickxellales</taxon>
        <taxon>Kickxellaceae</taxon>
        <taxon>Coemansia</taxon>
    </lineage>
</organism>
<feature type="active site" evidence="5 6">
    <location>
        <position position="547"/>
    </location>
</feature>
<feature type="region of interest" description="Disordered" evidence="7">
    <location>
        <begin position="206"/>
        <end position="276"/>
    </location>
</feature>
<feature type="active site" evidence="5 6">
    <location>
        <position position="527"/>
    </location>
</feature>
<comment type="similarity">
    <text evidence="1">Belongs to the peptidase C2 family. PalB/RIM13 subfamily.</text>
</comment>
<feature type="domain" description="Calpain catalytic" evidence="8">
    <location>
        <begin position="307"/>
        <end position="609"/>
    </location>
</feature>
<dbReference type="InterPro" id="IPR022684">
    <property type="entry name" value="Calpain_cysteine_protease"/>
</dbReference>
<comment type="caution">
    <text evidence="9">The sequence shown here is derived from an EMBL/GenBank/DDBJ whole genome shotgun (WGS) entry which is preliminary data.</text>
</comment>
<feature type="compositionally biased region" description="Polar residues" evidence="7">
    <location>
        <begin position="647"/>
        <end position="669"/>
    </location>
</feature>
<feature type="active site" evidence="5 6">
    <location>
        <position position="362"/>
    </location>
</feature>
<sequence length="1049" mass="116606">MSVLNGPLYLKTTELIRKAVEADSQCNYIDALFFYNDALKSIATLLKEQEYSPHHAALKTKYCEYACRVSQLLAVSSTNPTYSEDLDSALEALTEARQLFAQGSADAAVNSYISGISRYQKILRLEKAASPSLTSTRAASDWYRELCKVAALCLLEAEDIKKSPTAKYTTSVPPAYTIGDSAEPSSMQCCQDYAQLASQTASKLGLDSEPYHHQPLHATGLNPKRGSSSNSIGNSIGSSSGGDSGKGSVAIKHPAFAHSGEVRTSSSPNYRTEDRLSPEEMQVVRMTSHVNGLTFLPWLDNDMDENFMLREYFTDKDGLLTLSPKQQRKLWKWRRASQLYSNPKIFGQAGCAHIVQETVTDCSFVAALCVSIEYESNFNRQLITRHIYPRSNTGTPVFNPAGKYMVKLFVNGLWRRVVIDDLLPVSEDGRLLCTYSAVGDIGQSLIEKAFLKVMGGYDFPGSNSSTDLHVLTGWIPEHVFIQDQSFNEARTWARMCKGSRNGDVLLTIATGEMSNDVASALGLVPSHAYAVLDVREVCGHRLLKVKNPWSMLRWTGKFSHVDRSSWTPELMRLLDYDPAVAESEDSGVFWIDFESVCHRFDAIHLNWNPEVFSHRASAHFAWELDMGPRQALYDFSSNPQYMLEIKGNSSSRRGGSQATLHSNSSSGTPAQQPLVWILLSKHVLKTEENRDFIALHVYDDSNGRRVYEPRSALHIGEYVNTPHVLVQFSASLGKSYTVVVAQREKMESLYFTLRIFCESPLELCKAPIPEFQETIQDQWRSASAGGNTASPRYLDNPQYRLTVVKSDNARQRTQASGVITLEAAQKYPVNIRVFRGGFLVTRVLEINSVANSGKYRSQFCSCALENIDEGSYTIVVSTFEPFMFSHFKLTAGLDLPFTISPIAREGAGMRLRDLYGQWMPGTNTMGGPVDRFCSRNPRFLVRVDGITKVLARLQTPQAEVLPLINVSVFSFDNAVLGPARASSGNYTNSPQGVATQLTRIGESTRATEYLVVASTWDEDVSTSFVLYFYSEQTVDITPLTTTTTMTRGA</sequence>
<keyword evidence="2 6" id="KW-0645">Protease</keyword>
<dbReference type="GO" id="GO:0004198">
    <property type="term" value="F:calcium-dependent cysteine-type endopeptidase activity"/>
    <property type="evidence" value="ECO:0007669"/>
    <property type="project" value="InterPro"/>
</dbReference>
<dbReference type="EMBL" id="JANBTW010000047">
    <property type="protein sequence ID" value="KAJ2675518.1"/>
    <property type="molecule type" value="Genomic_DNA"/>
</dbReference>
<dbReference type="Gene3D" id="3.90.70.10">
    <property type="entry name" value="Cysteine proteinases"/>
    <property type="match status" value="1"/>
</dbReference>
<dbReference type="InterPro" id="IPR022683">
    <property type="entry name" value="Calpain_III"/>
</dbReference>
<dbReference type="SMART" id="SM00720">
    <property type="entry name" value="calpain_III"/>
    <property type="match status" value="1"/>
</dbReference>
<dbReference type="Gene3D" id="2.60.120.380">
    <property type="match status" value="3"/>
</dbReference>
<dbReference type="GO" id="GO:0006508">
    <property type="term" value="P:proteolysis"/>
    <property type="evidence" value="ECO:0007669"/>
    <property type="project" value="UniProtKB-KW"/>
</dbReference>
<dbReference type="Gene3D" id="1.20.58.80">
    <property type="entry name" value="Phosphotransferase system, lactose/cellobiose-type IIA subunit"/>
    <property type="match status" value="1"/>
</dbReference>
<dbReference type="AlphaFoldDB" id="A0A9W8KW21"/>
<dbReference type="InterPro" id="IPR001300">
    <property type="entry name" value="Peptidase_C2_calpain_cat"/>
</dbReference>
<protein>
    <submittedName>
        <fullName evidence="9">Cysteine protease</fullName>
    </submittedName>
</protein>
<dbReference type="SUPFAM" id="SSF54001">
    <property type="entry name" value="Cysteine proteinases"/>
    <property type="match status" value="1"/>
</dbReference>
<proteinExistence type="inferred from homology"/>
<dbReference type="InterPro" id="IPR051297">
    <property type="entry name" value="PalB/RIM13"/>
</dbReference>
<dbReference type="InterPro" id="IPR038765">
    <property type="entry name" value="Papain-like_cys_pep_sf"/>
</dbReference>
<keyword evidence="4 6" id="KW-0788">Thiol protease</keyword>
<evidence type="ECO:0000256" key="1">
    <source>
        <dbReference type="ARBA" id="ARBA00010193"/>
    </source>
</evidence>
<evidence type="ECO:0000256" key="3">
    <source>
        <dbReference type="ARBA" id="ARBA00022801"/>
    </source>
</evidence>
<dbReference type="Proteomes" id="UP001151518">
    <property type="component" value="Unassembled WGS sequence"/>
</dbReference>
<dbReference type="SUPFAM" id="SSF116846">
    <property type="entry name" value="MIT domain"/>
    <property type="match status" value="1"/>
</dbReference>
<accession>A0A9W8KW21</accession>
<evidence type="ECO:0000256" key="5">
    <source>
        <dbReference type="PIRSR" id="PIRSR622684-1"/>
    </source>
</evidence>
<evidence type="ECO:0000256" key="2">
    <source>
        <dbReference type="ARBA" id="ARBA00022670"/>
    </source>
</evidence>
<dbReference type="Pfam" id="PF01067">
    <property type="entry name" value="Calpain_III"/>
    <property type="match status" value="1"/>
</dbReference>
<evidence type="ECO:0000313" key="9">
    <source>
        <dbReference type="EMBL" id="KAJ2675518.1"/>
    </source>
</evidence>
<feature type="region of interest" description="Disordered" evidence="7">
    <location>
        <begin position="646"/>
        <end position="669"/>
    </location>
</feature>
<reference evidence="9" key="1">
    <citation type="submission" date="2022-07" db="EMBL/GenBank/DDBJ databases">
        <title>Phylogenomic reconstructions and comparative analyses of Kickxellomycotina fungi.</title>
        <authorList>
            <person name="Reynolds N.K."/>
            <person name="Stajich J.E."/>
            <person name="Barry K."/>
            <person name="Grigoriev I.V."/>
            <person name="Crous P."/>
            <person name="Smith M.E."/>
        </authorList>
    </citation>
    <scope>NUCLEOTIDE SEQUENCE</scope>
    <source>
        <strain evidence="9">NRRL 3115</strain>
    </source>
</reference>
<evidence type="ECO:0000256" key="7">
    <source>
        <dbReference type="SAM" id="MobiDB-lite"/>
    </source>
</evidence>
<dbReference type="SMART" id="SM00230">
    <property type="entry name" value="CysPc"/>
    <property type="match status" value="1"/>
</dbReference>
<keyword evidence="3 6" id="KW-0378">Hydrolase</keyword>